<protein>
    <recommendedName>
        <fullName evidence="5">OmpR/PhoB-type domain-containing protein</fullName>
    </recommendedName>
</protein>
<organism evidence="6 7">
    <name type="scientific">Sutcliffiella horikoshii</name>
    <dbReference type="NCBI Taxonomy" id="79883"/>
    <lineage>
        <taxon>Bacteria</taxon>
        <taxon>Bacillati</taxon>
        <taxon>Bacillota</taxon>
        <taxon>Bacilli</taxon>
        <taxon>Bacillales</taxon>
        <taxon>Bacillaceae</taxon>
        <taxon>Sutcliffiella</taxon>
    </lineage>
</organism>
<feature type="domain" description="OmpR/PhoB-type" evidence="5">
    <location>
        <begin position="1"/>
        <end position="92"/>
    </location>
</feature>
<reference evidence="6 7" key="1">
    <citation type="submission" date="2017-04" db="EMBL/GenBank/DDBJ databases">
        <title>Complete Genome Sequence of the Bacillus horikoshii 20a strain from Cuatro Cienegas, Coahuila, Mexico.</title>
        <authorList>
            <person name="Zarza E."/>
            <person name="Alcaraz L.D."/>
            <person name="Aguilar-Salinas B."/>
            <person name="Islas A."/>
            <person name="Olmedo-Alvarez G."/>
        </authorList>
    </citation>
    <scope>NUCLEOTIDE SEQUENCE [LARGE SCALE GENOMIC DNA]</scope>
    <source>
        <strain evidence="6 7">20a</strain>
    </source>
</reference>
<keyword evidence="3" id="KW-0804">Transcription</keyword>
<dbReference type="SUPFAM" id="SSF46894">
    <property type="entry name" value="C-terminal effector domain of the bipartite response regulators"/>
    <property type="match status" value="1"/>
</dbReference>
<evidence type="ECO:0000259" key="5">
    <source>
        <dbReference type="PROSITE" id="PS51755"/>
    </source>
</evidence>
<dbReference type="SMART" id="SM00862">
    <property type="entry name" value="Trans_reg_C"/>
    <property type="match status" value="1"/>
</dbReference>
<evidence type="ECO:0000313" key="6">
    <source>
        <dbReference type="EMBL" id="ART78107.1"/>
    </source>
</evidence>
<keyword evidence="1" id="KW-0805">Transcription regulation</keyword>
<dbReference type="InterPro" id="IPR001867">
    <property type="entry name" value="OmpR/PhoB-type_DNA-bd"/>
</dbReference>
<dbReference type="InterPro" id="IPR036388">
    <property type="entry name" value="WH-like_DNA-bd_sf"/>
</dbReference>
<dbReference type="GeneID" id="96740608"/>
<evidence type="ECO:0000256" key="2">
    <source>
        <dbReference type="ARBA" id="ARBA00023125"/>
    </source>
</evidence>
<dbReference type="RefSeq" id="WP_088019600.1">
    <property type="nucleotide sequence ID" value="NZ_CP020880.1"/>
</dbReference>
<gene>
    <name evidence="6" type="ORF">B4U37_19605</name>
</gene>
<dbReference type="EMBL" id="CP020880">
    <property type="protein sequence ID" value="ART78107.1"/>
    <property type="molecule type" value="Genomic_DNA"/>
</dbReference>
<evidence type="ECO:0000313" key="7">
    <source>
        <dbReference type="Proteomes" id="UP000195573"/>
    </source>
</evidence>
<dbReference type="PROSITE" id="PS51755">
    <property type="entry name" value="OMPR_PHOB"/>
    <property type="match status" value="1"/>
</dbReference>
<dbReference type="Pfam" id="PF00486">
    <property type="entry name" value="Trans_reg_C"/>
    <property type="match status" value="1"/>
</dbReference>
<evidence type="ECO:0000256" key="3">
    <source>
        <dbReference type="ARBA" id="ARBA00023163"/>
    </source>
</evidence>
<evidence type="ECO:0000256" key="4">
    <source>
        <dbReference type="PROSITE-ProRule" id="PRU01091"/>
    </source>
</evidence>
<accession>A0ABM6KNZ3</accession>
<evidence type="ECO:0000256" key="1">
    <source>
        <dbReference type="ARBA" id="ARBA00023015"/>
    </source>
</evidence>
<dbReference type="CDD" id="cd00383">
    <property type="entry name" value="trans_reg_C"/>
    <property type="match status" value="1"/>
</dbReference>
<feature type="DNA-binding region" description="OmpR/PhoB-type" evidence="4">
    <location>
        <begin position="1"/>
        <end position="92"/>
    </location>
</feature>
<dbReference type="Gene3D" id="1.10.10.10">
    <property type="entry name" value="Winged helix-like DNA-binding domain superfamily/Winged helix DNA-binding domain"/>
    <property type="match status" value="1"/>
</dbReference>
<keyword evidence="7" id="KW-1185">Reference proteome</keyword>
<name>A0ABM6KNZ3_9BACI</name>
<proteinExistence type="predicted"/>
<dbReference type="InterPro" id="IPR016032">
    <property type="entry name" value="Sig_transdc_resp-reg_C-effctor"/>
</dbReference>
<dbReference type="Proteomes" id="UP000195573">
    <property type="component" value="Chromosome"/>
</dbReference>
<keyword evidence="2 4" id="KW-0238">DNA-binding</keyword>
<sequence length="376" mass="44470">MSVVFNISDYSVMIDGEELKLLRKEFLLLDYLYQNGNKALSRHQLLDAVWPLQVPSDRTVDDHVYRLRKKLKKWEHALKLETVKGFGYKLTVFQQKEFMSFPFVEDQEFQQLTINLISKYHLFGHGEAIEELLSKHTFGIEIDEKLLLVMKLLRGDFKAFLHSPLPFKEKALPLLFLYSTVEEDIHAINYYYRIFEDKQLFENEGKEEIDFFKILLCLKEKNFRHAFEILEATEKTISLDVPGFYGFFQVNWLAYAIGRKDWKLAEDKIKCLHAFFKDKPYQREYGLFLMLKGIYFLHQKRKSLGVDLISQSFHVLEKTKFVMHTLISILVAGLLQGDLHCKEAEEIILLKKNEVFDKYQLIPLKKQIKTLFDSVL</sequence>